<dbReference type="AlphaFoldDB" id="A0A915J005"/>
<dbReference type="Proteomes" id="UP000887565">
    <property type="component" value="Unplaced"/>
</dbReference>
<accession>A0A915J005</accession>
<dbReference type="SUPFAM" id="SSF47576">
    <property type="entry name" value="Calponin-homology domain, CH-domain"/>
    <property type="match status" value="1"/>
</dbReference>
<keyword evidence="2" id="KW-0862">Zinc</keyword>
<keyword evidence="3" id="KW-0440">LIM domain</keyword>
<keyword evidence="5" id="KW-1185">Reference proteome</keyword>
<dbReference type="PROSITE" id="PS00478">
    <property type="entry name" value="LIM_DOMAIN_1"/>
    <property type="match status" value="1"/>
</dbReference>
<keyword evidence="1" id="KW-0479">Metal-binding</keyword>
<organism evidence="5 6">
    <name type="scientific">Romanomermis culicivorax</name>
    <name type="common">Nematode worm</name>
    <dbReference type="NCBI Taxonomy" id="13658"/>
    <lineage>
        <taxon>Eukaryota</taxon>
        <taxon>Metazoa</taxon>
        <taxon>Ecdysozoa</taxon>
        <taxon>Nematoda</taxon>
        <taxon>Enoplea</taxon>
        <taxon>Dorylaimia</taxon>
        <taxon>Mermithida</taxon>
        <taxon>Mermithoidea</taxon>
        <taxon>Mermithidae</taxon>
        <taxon>Romanomermis</taxon>
    </lineage>
</organism>
<proteinExistence type="predicted"/>
<evidence type="ECO:0000256" key="1">
    <source>
        <dbReference type="ARBA" id="ARBA00022723"/>
    </source>
</evidence>
<dbReference type="Gene3D" id="2.10.110.10">
    <property type="entry name" value="Cysteine Rich Protein"/>
    <property type="match status" value="1"/>
</dbReference>
<dbReference type="InterPro" id="IPR001781">
    <property type="entry name" value="Znf_LIM"/>
</dbReference>
<evidence type="ECO:0000256" key="3">
    <source>
        <dbReference type="ARBA" id="ARBA00023038"/>
    </source>
</evidence>
<dbReference type="Gene3D" id="1.10.418.10">
    <property type="entry name" value="Calponin-like domain"/>
    <property type="match status" value="1"/>
</dbReference>
<protein>
    <submittedName>
        <fullName evidence="6">LIM zinc-binding domain-containing protein</fullName>
    </submittedName>
</protein>
<evidence type="ECO:0000256" key="2">
    <source>
        <dbReference type="ARBA" id="ARBA00022833"/>
    </source>
</evidence>
<dbReference type="InterPro" id="IPR036872">
    <property type="entry name" value="CH_dom_sf"/>
</dbReference>
<dbReference type="SUPFAM" id="SSF57716">
    <property type="entry name" value="Glucocorticoid receptor-like (DNA-binding domain)"/>
    <property type="match status" value="1"/>
</dbReference>
<dbReference type="GO" id="GO:0046872">
    <property type="term" value="F:metal ion binding"/>
    <property type="evidence" value="ECO:0007669"/>
    <property type="project" value="UniProtKB-KW"/>
</dbReference>
<sequence>TLFYLTPALVISGLNVPQGFFFTNKFNQQIFLNARRITGYVHARMAHKLWKWFVESIHWCDHTHSINSGLTSWRNMKNIIDLIHVYRPDIVNAGDVTHTGQAKLYRKIFASVEMNCGIPLLFLDTEYYSEDNQNSDLIFLTYVVYLNAVFKDSSKNCTKKKIDSLALAYQMPFIRPCAKNSHSSSCIVCNERVFILERLIVDQQLRHRKCFLCVQCKQLLYIGLYKKSKNQMEDPECPFYECLEHEKESFLAKISMSVEEESTQTVIPAELKLSITSDEKENEQDRSMVCVENSDDSPIMTEKDKNDTLPDKLTKAAEDLELVISKNEDSEATNLRT</sequence>
<dbReference type="WBParaSite" id="nRc.2.0.1.t19796-RA">
    <property type="protein sequence ID" value="nRc.2.0.1.t19796-RA"/>
    <property type="gene ID" value="nRc.2.0.1.g19796"/>
</dbReference>
<reference evidence="6" key="1">
    <citation type="submission" date="2022-11" db="UniProtKB">
        <authorList>
            <consortium name="WormBaseParasite"/>
        </authorList>
    </citation>
    <scope>IDENTIFICATION</scope>
</reference>
<evidence type="ECO:0000313" key="6">
    <source>
        <dbReference type="WBParaSite" id="nRc.2.0.1.t19796-RA"/>
    </source>
</evidence>
<feature type="domain" description="LIM zinc-binding" evidence="4">
    <location>
        <begin position="186"/>
        <end position="220"/>
    </location>
</feature>
<name>A0A915J005_ROMCU</name>
<evidence type="ECO:0000313" key="5">
    <source>
        <dbReference type="Proteomes" id="UP000887565"/>
    </source>
</evidence>
<evidence type="ECO:0000259" key="4">
    <source>
        <dbReference type="PROSITE" id="PS00478"/>
    </source>
</evidence>